<dbReference type="Pfam" id="PF00595">
    <property type="entry name" value="PDZ"/>
    <property type="match status" value="1"/>
</dbReference>
<evidence type="ECO:0000256" key="7">
    <source>
        <dbReference type="SAM" id="SignalP"/>
    </source>
</evidence>
<keyword evidence="4 5" id="KW-0720">Serine protease</keyword>
<accession>A0A552X442</accession>
<dbReference type="PANTHER" id="PTHR32060:SF22">
    <property type="entry name" value="CARBOXYL-TERMINAL-PROCESSING PEPTIDASE 3, CHLOROPLASTIC"/>
    <property type="match status" value="1"/>
</dbReference>
<dbReference type="InterPro" id="IPR029045">
    <property type="entry name" value="ClpP/crotonase-like_dom_sf"/>
</dbReference>
<evidence type="ECO:0000256" key="6">
    <source>
        <dbReference type="SAM" id="Coils"/>
    </source>
</evidence>
<comment type="caution">
    <text evidence="9">The sequence shown here is derived from an EMBL/GenBank/DDBJ whole genome shotgun (WGS) entry which is preliminary data.</text>
</comment>
<feature type="domain" description="PDZ" evidence="8">
    <location>
        <begin position="249"/>
        <end position="308"/>
    </location>
</feature>
<evidence type="ECO:0000259" key="8">
    <source>
        <dbReference type="PROSITE" id="PS50106"/>
    </source>
</evidence>
<dbReference type="CDD" id="cd06782">
    <property type="entry name" value="cpPDZ_CPP-like"/>
    <property type="match status" value="1"/>
</dbReference>
<dbReference type="InterPro" id="IPR040573">
    <property type="entry name" value="TSP_N"/>
</dbReference>
<dbReference type="OrthoDB" id="9812068at2"/>
<dbReference type="Proteomes" id="UP000320359">
    <property type="component" value="Unassembled WGS sequence"/>
</dbReference>
<keyword evidence="2 5" id="KW-0645">Protease</keyword>
<dbReference type="SUPFAM" id="SSF52096">
    <property type="entry name" value="ClpP/crotonase"/>
    <property type="match status" value="1"/>
</dbReference>
<evidence type="ECO:0000256" key="5">
    <source>
        <dbReference type="RuleBase" id="RU004404"/>
    </source>
</evidence>
<protein>
    <submittedName>
        <fullName evidence="9">Carboxy terminal-processing peptidase</fullName>
        <ecNumber evidence="9">3.4.21.102</ecNumber>
    </submittedName>
</protein>
<dbReference type="Pfam" id="PF03572">
    <property type="entry name" value="Peptidase_S41"/>
    <property type="match status" value="1"/>
</dbReference>
<dbReference type="Gene3D" id="3.30.750.44">
    <property type="match status" value="1"/>
</dbReference>
<dbReference type="FunFam" id="3.90.226.10:FF:000090">
    <property type="entry name" value="Tail-specific protease"/>
    <property type="match status" value="1"/>
</dbReference>
<dbReference type="GO" id="GO:0006508">
    <property type="term" value="P:proteolysis"/>
    <property type="evidence" value="ECO:0007669"/>
    <property type="project" value="UniProtKB-KW"/>
</dbReference>
<dbReference type="PANTHER" id="PTHR32060">
    <property type="entry name" value="TAIL-SPECIFIC PROTEASE"/>
    <property type="match status" value="1"/>
</dbReference>
<dbReference type="InterPro" id="IPR004447">
    <property type="entry name" value="Peptidase_S41A"/>
</dbReference>
<keyword evidence="10" id="KW-1185">Reference proteome</keyword>
<dbReference type="InterPro" id="IPR005151">
    <property type="entry name" value="Tail-specific_protease"/>
</dbReference>
<dbReference type="EMBL" id="VJWL01000001">
    <property type="protein sequence ID" value="TRW49726.1"/>
    <property type="molecule type" value="Genomic_DNA"/>
</dbReference>
<evidence type="ECO:0000313" key="10">
    <source>
        <dbReference type="Proteomes" id="UP000320359"/>
    </source>
</evidence>
<dbReference type="Gene3D" id="2.30.42.10">
    <property type="match status" value="1"/>
</dbReference>
<dbReference type="AlphaFoldDB" id="A0A552X442"/>
<dbReference type="InterPro" id="IPR001478">
    <property type="entry name" value="PDZ"/>
</dbReference>
<comment type="similarity">
    <text evidence="1 5">Belongs to the peptidase S41A family.</text>
</comment>
<gene>
    <name evidence="9" type="ORF">FM042_02390</name>
</gene>
<dbReference type="GO" id="GO:0007165">
    <property type="term" value="P:signal transduction"/>
    <property type="evidence" value="ECO:0007669"/>
    <property type="project" value="TreeGrafter"/>
</dbReference>
<dbReference type="PROSITE" id="PS50106">
    <property type="entry name" value="PDZ"/>
    <property type="match status" value="1"/>
</dbReference>
<dbReference type="SMART" id="SM00245">
    <property type="entry name" value="TSPc"/>
    <property type="match status" value="1"/>
</dbReference>
<feature type="chain" id="PRO_5022027617" evidence="7">
    <location>
        <begin position="25"/>
        <end position="680"/>
    </location>
</feature>
<reference evidence="9 10" key="1">
    <citation type="submission" date="2019-07" db="EMBL/GenBank/DDBJ databases">
        <authorList>
            <person name="Yang M."/>
            <person name="Zhao D."/>
            <person name="Xiang H."/>
        </authorList>
    </citation>
    <scope>NUCLEOTIDE SEQUENCE [LARGE SCALE GENOMIC DNA]</scope>
    <source>
        <strain evidence="9 10">IM1326</strain>
    </source>
</reference>
<proteinExistence type="inferred from homology"/>
<name>A0A552X442_9GAMM</name>
<dbReference type="InterPro" id="IPR020992">
    <property type="entry name" value="Tail_Prtase_C"/>
</dbReference>
<dbReference type="Gene3D" id="3.90.226.10">
    <property type="entry name" value="2-enoyl-CoA Hydratase, Chain A, domain 1"/>
    <property type="match status" value="1"/>
</dbReference>
<dbReference type="GO" id="GO:0004252">
    <property type="term" value="F:serine-type endopeptidase activity"/>
    <property type="evidence" value="ECO:0007669"/>
    <property type="project" value="UniProtKB-EC"/>
</dbReference>
<dbReference type="GO" id="GO:0030288">
    <property type="term" value="C:outer membrane-bounded periplasmic space"/>
    <property type="evidence" value="ECO:0007669"/>
    <property type="project" value="TreeGrafter"/>
</dbReference>
<dbReference type="NCBIfam" id="NF008388">
    <property type="entry name" value="PRK11186.1"/>
    <property type="match status" value="1"/>
</dbReference>
<keyword evidence="3 5" id="KW-0378">Hydrolase</keyword>
<sequence>MIKQAVQWVVFVALFLALSVNAVATDYTVSDIPKLTPESQHKAASRRIASYFTRYHYSQVELDTAMSQQIFDRYFEQLDYNRMFLLESDIERFKKYRDSFHEKLIAGELEVAFAIHQVNLERRFERFAYALALLENESFNFEEEGEFVFDRSEAPWATTSEELDHIWNKRVRNDALNLAMAGREDDEIIENLKRRYTAALQRMTQAQSEDAFQVVMNAFARSVDAHTSYLSPRNAERFQQNMNLSLEGIGALLQSEFDYTVIRSLVPGGPAEQSGELSPNDRIIGVAQGDQEFVDIIGMRLDDVVQLITGPKGSVVRLQVLRDGQGAGAAPEIVEITRDEVRLEDREAKLRVEVTGDERRIGVIEIPSFYNNLTEHVKKHLITLQNEPVDALIIDLRGNGGGALNESITLTGLFIPGGPVVQVRESSGRVEVSTDNDATVFYDGPMVVMVDRFSASASEIFAAAMQDYERALVIGENTFGKGTVQQHRGLQRRFDLHQNPMGSVQYTMAKFYRITGGSTQHKGVVPDIAFPSLIDPDEFGESRADNALPWDQIEPIEFRGFSMVNHGLIQDLTERYQERIGKNPEFTYIQEDIERYRTLRERTAITLVKAEREAESKRERERNLARVNERLQRAGKDPVESLDDVDSDFTEPDPFMQEAVFITLDYLERLHATDSNVAIR</sequence>
<evidence type="ECO:0000256" key="2">
    <source>
        <dbReference type="ARBA" id="ARBA00022670"/>
    </source>
</evidence>
<evidence type="ECO:0000256" key="4">
    <source>
        <dbReference type="ARBA" id="ARBA00022825"/>
    </source>
</evidence>
<evidence type="ECO:0000256" key="1">
    <source>
        <dbReference type="ARBA" id="ARBA00009179"/>
    </source>
</evidence>
<evidence type="ECO:0000256" key="3">
    <source>
        <dbReference type="ARBA" id="ARBA00022801"/>
    </source>
</evidence>
<dbReference type="RefSeq" id="WP_143234147.1">
    <property type="nucleotide sequence ID" value="NZ_VJWL01000001.1"/>
</dbReference>
<dbReference type="EC" id="3.4.21.102" evidence="9"/>
<dbReference type="CDD" id="cd07560">
    <property type="entry name" value="Peptidase_S41_CPP"/>
    <property type="match status" value="1"/>
</dbReference>
<feature type="signal peptide" evidence="7">
    <location>
        <begin position="1"/>
        <end position="24"/>
    </location>
</feature>
<dbReference type="Pfam" id="PF17804">
    <property type="entry name" value="TSP_NTD"/>
    <property type="match status" value="1"/>
</dbReference>
<feature type="coiled-coil region" evidence="6">
    <location>
        <begin position="600"/>
        <end position="637"/>
    </location>
</feature>
<keyword evidence="6" id="KW-0175">Coiled coil</keyword>
<dbReference type="SMART" id="SM00228">
    <property type="entry name" value="PDZ"/>
    <property type="match status" value="1"/>
</dbReference>
<dbReference type="SUPFAM" id="SSF50156">
    <property type="entry name" value="PDZ domain-like"/>
    <property type="match status" value="1"/>
</dbReference>
<organism evidence="9 10">
    <name type="scientific">Aliidiomarina halalkaliphila</name>
    <dbReference type="NCBI Taxonomy" id="2593535"/>
    <lineage>
        <taxon>Bacteria</taxon>
        <taxon>Pseudomonadati</taxon>
        <taxon>Pseudomonadota</taxon>
        <taxon>Gammaproteobacteria</taxon>
        <taxon>Alteromonadales</taxon>
        <taxon>Idiomarinaceae</taxon>
        <taxon>Aliidiomarina</taxon>
    </lineage>
</organism>
<dbReference type="NCBIfam" id="TIGR00225">
    <property type="entry name" value="prc"/>
    <property type="match status" value="1"/>
</dbReference>
<dbReference type="Pfam" id="PF11818">
    <property type="entry name" value="DUF3340"/>
    <property type="match status" value="1"/>
</dbReference>
<dbReference type="InterPro" id="IPR036034">
    <property type="entry name" value="PDZ_sf"/>
</dbReference>
<keyword evidence="7" id="KW-0732">Signal</keyword>
<evidence type="ECO:0000313" key="9">
    <source>
        <dbReference type="EMBL" id="TRW49726.1"/>
    </source>
</evidence>